<reference evidence="3 4" key="1">
    <citation type="submission" date="2019-02" db="EMBL/GenBank/DDBJ databases">
        <title>Deep-cultivation of Planctomycetes and their phenomic and genomic characterization uncovers novel biology.</title>
        <authorList>
            <person name="Wiegand S."/>
            <person name="Jogler M."/>
            <person name="Boedeker C."/>
            <person name="Pinto D."/>
            <person name="Vollmers J."/>
            <person name="Rivas-Marin E."/>
            <person name="Kohn T."/>
            <person name="Peeters S.H."/>
            <person name="Heuer A."/>
            <person name="Rast P."/>
            <person name="Oberbeckmann S."/>
            <person name="Bunk B."/>
            <person name="Jeske O."/>
            <person name="Meyerdierks A."/>
            <person name="Storesund J.E."/>
            <person name="Kallscheuer N."/>
            <person name="Luecker S."/>
            <person name="Lage O.M."/>
            <person name="Pohl T."/>
            <person name="Merkel B.J."/>
            <person name="Hornburger P."/>
            <person name="Mueller R.-W."/>
            <person name="Bruemmer F."/>
            <person name="Labrenz M."/>
            <person name="Spormann A.M."/>
            <person name="Op den Camp H."/>
            <person name="Overmann J."/>
            <person name="Amann R."/>
            <person name="Jetten M.S.M."/>
            <person name="Mascher T."/>
            <person name="Medema M.H."/>
            <person name="Devos D.P."/>
            <person name="Kaster A.-K."/>
            <person name="Ovreas L."/>
            <person name="Rohde M."/>
            <person name="Galperin M.Y."/>
            <person name="Jogler C."/>
        </authorList>
    </citation>
    <scope>NUCLEOTIDE SEQUENCE [LARGE SCALE GENOMIC DNA]</scope>
    <source>
        <strain evidence="3 4">Pan181</strain>
    </source>
</reference>
<keyword evidence="1" id="KW-1133">Transmembrane helix</keyword>
<dbReference type="AlphaFoldDB" id="A0A518AMV8"/>
<evidence type="ECO:0000259" key="2">
    <source>
        <dbReference type="Pfam" id="PF07584"/>
    </source>
</evidence>
<evidence type="ECO:0000256" key="1">
    <source>
        <dbReference type="SAM" id="Phobius"/>
    </source>
</evidence>
<keyword evidence="1" id="KW-0472">Membrane</keyword>
<evidence type="ECO:0000313" key="3">
    <source>
        <dbReference type="EMBL" id="QDU56062.1"/>
    </source>
</evidence>
<name>A0A518AMV8_9BACT</name>
<gene>
    <name evidence="3" type="ORF">Pan181_22650</name>
</gene>
<accession>A0A518AMV8</accession>
<dbReference type="InterPro" id="IPR029062">
    <property type="entry name" value="Class_I_gatase-like"/>
</dbReference>
<proteinExistence type="predicted"/>
<dbReference type="InterPro" id="IPR011933">
    <property type="entry name" value="Double_TM_dom"/>
</dbReference>
<organism evidence="3 4">
    <name type="scientific">Aeoliella mucimassa</name>
    <dbReference type="NCBI Taxonomy" id="2527972"/>
    <lineage>
        <taxon>Bacteria</taxon>
        <taxon>Pseudomonadati</taxon>
        <taxon>Planctomycetota</taxon>
        <taxon>Planctomycetia</taxon>
        <taxon>Pirellulales</taxon>
        <taxon>Lacipirellulaceae</taxon>
        <taxon>Aeoliella</taxon>
    </lineage>
</organism>
<dbReference type="InterPro" id="IPR024163">
    <property type="entry name" value="Aerotolerance_reg_N"/>
</dbReference>
<dbReference type="PANTHER" id="PTHR37464">
    <property type="entry name" value="BLL2463 PROTEIN"/>
    <property type="match status" value="1"/>
</dbReference>
<protein>
    <recommendedName>
        <fullName evidence="2">Aerotolerance regulator N-terminal domain-containing protein</fullName>
    </recommendedName>
</protein>
<evidence type="ECO:0000313" key="4">
    <source>
        <dbReference type="Proteomes" id="UP000315750"/>
    </source>
</evidence>
<sequence>MVFWIGLPLVALPLVIHLLNLRRQQRIPWAAMEFLLESQERSKTWINLKELILLLLRTAAIALLVLLLARPTTRSGWIGRLLNRPVHHLIVLDDSYSTTDRWAETTAWKESLGAVRDITDAAADQSTASMITVLRFSEAEVESEDPRPAIFRRPLDAKSRQELISRIETAQPSDTASGILPALRRAAELASLQPAEQDLVVHIVSDFRQHTMEELDTIQQAVASLEAQATEVQFVRTVRQAHENLAITHLAPASGIRAAGVEMWMELSVENYGSTLARDVVVELEQDGSPLVAVPVGDVQAGAKVDRRFRATFVGSGAHWLAGNLDADAVDLDNRRVYATQVPEAQKILLVDGSPKRWESYYLSTALAPGSIKSGWQPEVVTPKEFSKLGSLYPYAAIAILDVPRLSADDLTRLTTFVSDGGGLFITLGESIDREFWSGEAFAAGEGLMPAPPDLPTQWLPSRDDSEGPVADIRVVDHPVFGIFRGERNSMLSLMRINYYYSLKRGWQTENTTDVKTIAKLTDGSPLVVENHFGQGKVVAQLSKVSPDQGNLGSWTNFGMNPAFVVLANELFGYLANGANADHVLTVGEPVRMPLDRNQYVGSGTISRMGKGTPYQATLAADSTTEAMAIVSEPIDRAGLYKLQIDRAAGGIETRLAALNPEPGEGNLQLIADATLRQKFASEQFGLRYADELSSEANPSESNWTEVLLTLLVLALVAEQAMAYACSFHE</sequence>
<feature type="transmembrane region" description="Helical" evidence="1">
    <location>
        <begin position="6"/>
        <end position="22"/>
    </location>
</feature>
<dbReference type="PANTHER" id="PTHR37464:SF1">
    <property type="entry name" value="BLL2463 PROTEIN"/>
    <property type="match status" value="1"/>
</dbReference>
<dbReference type="Pfam" id="PF07584">
    <property type="entry name" value="BatA"/>
    <property type="match status" value="1"/>
</dbReference>
<dbReference type="EMBL" id="CP036278">
    <property type="protein sequence ID" value="QDU56062.1"/>
    <property type="molecule type" value="Genomic_DNA"/>
</dbReference>
<feature type="transmembrane region" description="Helical" evidence="1">
    <location>
        <begin position="51"/>
        <end position="69"/>
    </location>
</feature>
<dbReference type="SUPFAM" id="SSF52317">
    <property type="entry name" value="Class I glutamine amidotransferase-like"/>
    <property type="match status" value="1"/>
</dbReference>
<dbReference type="NCBIfam" id="TIGR02226">
    <property type="entry name" value="two_anch"/>
    <property type="match status" value="1"/>
</dbReference>
<keyword evidence="1" id="KW-0812">Transmembrane</keyword>
<keyword evidence="4" id="KW-1185">Reference proteome</keyword>
<dbReference type="Gene3D" id="3.40.50.880">
    <property type="match status" value="1"/>
</dbReference>
<dbReference type="Proteomes" id="UP000315750">
    <property type="component" value="Chromosome"/>
</dbReference>
<dbReference type="KEGG" id="amuc:Pan181_22650"/>
<feature type="domain" description="Aerotolerance regulator N-terminal" evidence="2">
    <location>
        <begin position="3"/>
        <end position="71"/>
    </location>
</feature>